<dbReference type="Pfam" id="PF13407">
    <property type="entry name" value="Peripla_BP_4"/>
    <property type="match status" value="1"/>
</dbReference>
<dbReference type="Pfam" id="PF00356">
    <property type="entry name" value="LacI"/>
    <property type="match status" value="1"/>
</dbReference>
<dbReference type="EMBL" id="JACOON010000006">
    <property type="protein sequence ID" value="MBC5648874.1"/>
    <property type="molecule type" value="Genomic_DNA"/>
</dbReference>
<feature type="domain" description="HTH lacI-type" evidence="4">
    <location>
        <begin position="3"/>
        <end position="57"/>
    </location>
</feature>
<dbReference type="InterPro" id="IPR010982">
    <property type="entry name" value="Lambda_DNA-bd_dom_sf"/>
</dbReference>
<comment type="caution">
    <text evidence="5">The sequence shown here is derived from an EMBL/GenBank/DDBJ whole genome shotgun (WGS) entry which is preliminary data.</text>
</comment>
<organism evidence="5 6">
    <name type="scientific">Christensenella tenuis</name>
    <dbReference type="NCBI Taxonomy" id="2763033"/>
    <lineage>
        <taxon>Bacteria</taxon>
        <taxon>Bacillati</taxon>
        <taxon>Bacillota</taxon>
        <taxon>Clostridia</taxon>
        <taxon>Christensenellales</taxon>
        <taxon>Christensenellaceae</taxon>
        <taxon>Christensenella</taxon>
    </lineage>
</organism>
<gene>
    <name evidence="5" type="ORF">H8S18_11045</name>
</gene>
<dbReference type="PANTHER" id="PTHR46847:SF1">
    <property type="entry name" value="D-ALLOSE-BINDING PERIPLASMIC PROTEIN-RELATED"/>
    <property type="match status" value="1"/>
</dbReference>
<comment type="similarity">
    <text evidence="2">Belongs to the bacterial solute-binding protein 2 family.</text>
</comment>
<name>A0ABR7EIC7_9FIRM</name>
<evidence type="ECO:0000259" key="4">
    <source>
        <dbReference type="PROSITE" id="PS50932"/>
    </source>
</evidence>
<proteinExistence type="inferred from homology"/>
<evidence type="ECO:0000256" key="3">
    <source>
        <dbReference type="ARBA" id="ARBA00022729"/>
    </source>
</evidence>
<keyword evidence="5" id="KW-0238">DNA-binding</keyword>
<dbReference type="Proteomes" id="UP000606889">
    <property type="component" value="Unassembled WGS sequence"/>
</dbReference>
<dbReference type="SMART" id="SM00354">
    <property type="entry name" value="HTH_LACI"/>
    <property type="match status" value="1"/>
</dbReference>
<dbReference type="InterPro" id="IPR000843">
    <property type="entry name" value="HTH_LacI"/>
</dbReference>
<evidence type="ECO:0000256" key="2">
    <source>
        <dbReference type="ARBA" id="ARBA00007639"/>
    </source>
</evidence>
<dbReference type="SUPFAM" id="SSF47413">
    <property type="entry name" value="lambda repressor-like DNA-binding domains"/>
    <property type="match status" value="1"/>
</dbReference>
<keyword evidence="3" id="KW-0732">Signal</keyword>
<comment type="subcellular location">
    <subcellularLocation>
        <location evidence="1">Cell envelope</location>
    </subcellularLocation>
</comment>
<dbReference type="GO" id="GO:0003677">
    <property type="term" value="F:DNA binding"/>
    <property type="evidence" value="ECO:0007669"/>
    <property type="project" value="UniProtKB-KW"/>
</dbReference>
<reference evidence="5 6" key="1">
    <citation type="submission" date="2020-08" db="EMBL/GenBank/DDBJ databases">
        <title>Genome public.</title>
        <authorList>
            <person name="Liu C."/>
            <person name="Sun Q."/>
        </authorList>
    </citation>
    <scope>NUCLEOTIDE SEQUENCE [LARGE SCALE GENOMIC DNA]</scope>
    <source>
        <strain evidence="5 6">NSJ-35</strain>
    </source>
</reference>
<accession>A0ABR7EIC7</accession>
<evidence type="ECO:0000313" key="5">
    <source>
        <dbReference type="EMBL" id="MBC5648874.1"/>
    </source>
</evidence>
<dbReference type="RefSeq" id="WP_186858333.1">
    <property type="nucleotide sequence ID" value="NZ_JACOON010000006.1"/>
</dbReference>
<evidence type="ECO:0000256" key="1">
    <source>
        <dbReference type="ARBA" id="ARBA00004196"/>
    </source>
</evidence>
<dbReference type="InterPro" id="IPR028082">
    <property type="entry name" value="Peripla_BP_I"/>
</dbReference>
<protein>
    <submittedName>
        <fullName evidence="5">LacI family DNA-binding transcriptional regulator</fullName>
    </submittedName>
</protein>
<dbReference type="Gene3D" id="1.10.260.40">
    <property type="entry name" value="lambda repressor-like DNA-binding domains"/>
    <property type="match status" value="1"/>
</dbReference>
<dbReference type="CDD" id="cd01392">
    <property type="entry name" value="HTH_LacI"/>
    <property type="match status" value="1"/>
</dbReference>
<sequence length="338" mass="37757">MPFTIRQIAEIAGVSRGTVDKVLHGREGVSDEVRARVEEVIRKADYVPNRLATELSQSMKERRIAILMTPLNPFAEKVREGALAAAKELRELNCSVDVLIMREFREDEQAESLHQIIDTHPDGIAVMALDGNLTREALRRAEEEHIPVVTFVSDIADTARICFVGQDIPRGARTAAELLARAVGQKGRVAILHGPISMSAHRQRIESFENELSEGFPQVQVSGFADIHDDDETAYRETGLVLEDRKLAGIYVTGAGVGAVARAVKEQGRNVRIVCFDLTRETERLLREDEVDFVIDQGAFGQGREAVRLLWNYLVHKTVPKEGRFYTDTTIYVKALLK</sequence>
<dbReference type="SUPFAM" id="SSF53822">
    <property type="entry name" value="Periplasmic binding protein-like I"/>
    <property type="match status" value="1"/>
</dbReference>
<evidence type="ECO:0000313" key="6">
    <source>
        <dbReference type="Proteomes" id="UP000606889"/>
    </source>
</evidence>
<dbReference type="InterPro" id="IPR025997">
    <property type="entry name" value="SBP_2_dom"/>
</dbReference>
<dbReference type="CDD" id="cd06307">
    <property type="entry name" value="PBP1_sugar_binding"/>
    <property type="match status" value="1"/>
</dbReference>
<keyword evidence="6" id="KW-1185">Reference proteome</keyword>
<dbReference type="Gene3D" id="3.40.50.2300">
    <property type="match status" value="2"/>
</dbReference>
<dbReference type="PROSITE" id="PS50932">
    <property type="entry name" value="HTH_LACI_2"/>
    <property type="match status" value="1"/>
</dbReference>
<dbReference type="PANTHER" id="PTHR46847">
    <property type="entry name" value="D-ALLOSE-BINDING PERIPLASMIC PROTEIN-RELATED"/>
    <property type="match status" value="1"/>
</dbReference>